<evidence type="ECO:0000313" key="3">
    <source>
        <dbReference type="Proteomes" id="UP000095210"/>
    </source>
</evidence>
<accession>A0AAC9MX90</accession>
<evidence type="ECO:0000313" key="2">
    <source>
        <dbReference type="EMBL" id="AOS62983.1"/>
    </source>
</evidence>
<dbReference type="AlphaFoldDB" id="A0AAC9MX90"/>
<keyword evidence="1" id="KW-0472">Membrane</keyword>
<keyword evidence="3" id="KW-1185">Reference proteome</keyword>
<name>A0AAC9MX90_9PSEU</name>
<dbReference type="KEGG" id="ahm:TL08_10845"/>
<evidence type="ECO:0000256" key="1">
    <source>
        <dbReference type="SAM" id="Phobius"/>
    </source>
</evidence>
<feature type="transmembrane region" description="Helical" evidence="1">
    <location>
        <begin position="44"/>
        <end position="62"/>
    </location>
</feature>
<protein>
    <submittedName>
        <fullName evidence="2">Uncharacterized protein</fullName>
    </submittedName>
</protein>
<dbReference type="EMBL" id="CP014859">
    <property type="protein sequence ID" value="AOS62983.1"/>
    <property type="molecule type" value="Genomic_DNA"/>
</dbReference>
<feature type="transmembrane region" description="Helical" evidence="1">
    <location>
        <begin position="69"/>
        <end position="89"/>
    </location>
</feature>
<gene>
    <name evidence="2" type="ORF">TL08_10845</name>
</gene>
<dbReference type="RefSeq" id="WP_069848569.1">
    <property type="nucleotide sequence ID" value="NZ_CP014859.1"/>
</dbReference>
<keyword evidence="1" id="KW-1133">Transmembrane helix</keyword>
<dbReference type="Proteomes" id="UP000095210">
    <property type="component" value="Chromosome"/>
</dbReference>
<feature type="transmembrane region" description="Helical" evidence="1">
    <location>
        <begin position="95"/>
        <end position="119"/>
    </location>
</feature>
<keyword evidence="1" id="KW-0812">Transmembrane</keyword>
<sequence>MTIAVIGTFLPWLRSGSVFRDSHQTLGVLRRLLEPPPALDTILGAWPLLIPVPALAVLLYVIGLRATAAGVALFFSVLMGTATTVALVLGLNSTALIGLSGIGPITTLIGLALTVFGALDGLFHRVPQKS</sequence>
<organism evidence="2 3">
    <name type="scientific">Actinoalloteichus hymeniacidonis</name>
    <dbReference type="NCBI Taxonomy" id="340345"/>
    <lineage>
        <taxon>Bacteria</taxon>
        <taxon>Bacillati</taxon>
        <taxon>Actinomycetota</taxon>
        <taxon>Actinomycetes</taxon>
        <taxon>Pseudonocardiales</taxon>
        <taxon>Pseudonocardiaceae</taxon>
        <taxon>Actinoalloteichus</taxon>
    </lineage>
</organism>
<reference evidence="3" key="1">
    <citation type="submission" date="2016-03" db="EMBL/GenBank/DDBJ databases">
        <title>Complete genome sequence of the type strain Actinoalloteichus hymeniacidonis DSM 45092.</title>
        <authorList>
            <person name="Schaffert L."/>
            <person name="Albersmeier A."/>
            <person name="Winkler A."/>
            <person name="Kalinowski J."/>
            <person name="Zotchev S."/>
            <person name="Ruckert C."/>
        </authorList>
    </citation>
    <scope>NUCLEOTIDE SEQUENCE [LARGE SCALE GENOMIC DNA]</scope>
    <source>
        <strain evidence="3">HPA177(T) (DSM 45092(T))</strain>
    </source>
</reference>
<proteinExistence type="predicted"/>